<evidence type="ECO:0000259" key="1">
    <source>
        <dbReference type="Pfam" id="PF00534"/>
    </source>
</evidence>
<evidence type="ECO:0000313" key="3">
    <source>
        <dbReference type="EMBL" id="CAB5113092.1"/>
    </source>
</evidence>
<dbReference type="EMBL" id="CAFBRU010000059">
    <property type="protein sequence ID" value="CAB5113092.1"/>
    <property type="molecule type" value="Genomic_DNA"/>
</dbReference>
<protein>
    <submittedName>
        <fullName evidence="2">Unannotated protein</fullName>
    </submittedName>
</protein>
<dbReference type="InterPro" id="IPR050194">
    <property type="entry name" value="Glycosyltransferase_grp1"/>
</dbReference>
<dbReference type="Gene3D" id="3.40.50.2000">
    <property type="entry name" value="Glycogen Phosphorylase B"/>
    <property type="match status" value="2"/>
</dbReference>
<accession>A0A6J6F8U2</accession>
<dbReference type="Pfam" id="PF00534">
    <property type="entry name" value="Glycos_transf_1"/>
    <property type="match status" value="1"/>
</dbReference>
<dbReference type="PANTHER" id="PTHR45947:SF3">
    <property type="entry name" value="SULFOQUINOVOSYL TRANSFERASE SQD2"/>
    <property type="match status" value="1"/>
</dbReference>
<dbReference type="InterPro" id="IPR001296">
    <property type="entry name" value="Glyco_trans_1"/>
</dbReference>
<dbReference type="CDD" id="cd03801">
    <property type="entry name" value="GT4_PimA-like"/>
    <property type="match status" value="1"/>
</dbReference>
<evidence type="ECO:0000313" key="2">
    <source>
        <dbReference type="EMBL" id="CAB4585362.1"/>
    </source>
</evidence>
<sequence length="396" mass="43665">MQPWIWAENLISGLAVYNLEKVLLVTNDLGPRAGGIETFILGLIAGLPNSSLVVYTSSQPGAAEFDKQLFEKHGVEVIRDRAKILLPTPRINKKAAKILKQHQITRVWFGAAAPLALMSGNLRAAGAKHIIALTHGHELWWARIFILKSLMQKIVKQVDYLGYLGEYTKSILIKLDSSEDKFVQIAPGIDTEYFSPRPKNQKLILKHRLDQRRVIVSVGRLVHRKGQDQLIEALPKVLIKYPDAVLLFVGDGPIKSMLQNSARQLGVTNSIAFTGKVSHNDLPDYISLGEIFAMPVRSRFFGLEVEGLGIVYLEASACGLPVIAGNSGGAPDAVLKDVTGLIVDGTSSDEIADAICKLLDDPMRAKQMGQAGRGWVIDNWQLSIWSDKFNKLLFKN</sequence>
<reference evidence="2" key="1">
    <citation type="submission" date="2020-05" db="EMBL/GenBank/DDBJ databases">
        <authorList>
            <person name="Chiriac C."/>
            <person name="Salcher M."/>
            <person name="Ghai R."/>
            <person name="Kavagutti S V."/>
        </authorList>
    </citation>
    <scope>NUCLEOTIDE SEQUENCE</scope>
</reference>
<dbReference type="EMBL" id="CAEZUH010000002">
    <property type="protein sequence ID" value="CAB4585362.1"/>
    <property type="molecule type" value="Genomic_DNA"/>
</dbReference>
<gene>
    <name evidence="2" type="ORF">UFOPK1798_00062</name>
    <name evidence="3" type="ORF">UFOPK4420_00601</name>
</gene>
<dbReference type="SUPFAM" id="SSF53756">
    <property type="entry name" value="UDP-Glycosyltransferase/glycogen phosphorylase"/>
    <property type="match status" value="1"/>
</dbReference>
<dbReference type="AlphaFoldDB" id="A0A6J6F8U2"/>
<dbReference type="GO" id="GO:0016758">
    <property type="term" value="F:hexosyltransferase activity"/>
    <property type="evidence" value="ECO:0007669"/>
    <property type="project" value="TreeGrafter"/>
</dbReference>
<feature type="domain" description="Glycosyl transferase family 1" evidence="1">
    <location>
        <begin position="210"/>
        <end position="374"/>
    </location>
</feature>
<dbReference type="FunFam" id="3.40.50.2000:FF:000069">
    <property type="entry name" value="Alpha-(1-6)-phosphatidylinositol monomannoside mannosyltransferase"/>
    <property type="match status" value="1"/>
</dbReference>
<dbReference type="PANTHER" id="PTHR45947">
    <property type="entry name" value="SULFOQUINOVOSYL TRANSFERASE SQD2"/>
    <property type="match status" value="1"/>
</dbReference>
<organism evidence="2">
    <name type="scientific">freshwater metagenome</name>
    <dbReference type="NCBI Taxonomy" id="449393"/>
    <lineage>
        <taxon>unclassified sequences</taxon>
        <taxon>metagenomes</taxon>
        <taxon>ecological metagenomes</taxon>
    </lineage>
</organism>
<proteinExistence type="predicted"/>
<name>A0A6J6F8U2_9ZZZZ</name>